<dbReference type="GO" id="GO:0006508">
    <property type="term" value="P:proteolysis"/>
    <property type="evidence" value="ECO:0007669"/>
    <property type="project" value="UniProtKB-KW"/>
</dbReference>
<evidence type="ECO:0000256" key="1">
    <source>
        <dbReference type="ARBA" id="ARBA00004141"/>
    </source>
</evidence>
<keyword evidence="10" id="KW-1185">Reference proteome</keyword>
<dbReference type="Pfam" id="PF01694">
    <property type="entry name" value="Rhomboid"/>
    <property type="match status" value="1"/>
</dbReference>
<dbReference type="RefSeq" id="WP_200245249.1">
    <property type="nucleotide sequence ID" value="NZ_JAENHK010000008.1"/>
</dbReference>
<dbReference type="PANTHER" id="PTHR43731:SF14">
    <property type="entry name" value="PRESENILIN-ASSOCIATED RHOMBOID-LIKE PROTEIN, MITOCHONDRIAL"/>
    <property type="match status" value="1"/>
</dbReference>
<feature type="transmembrane region" description="Helical" evidence="7">
    <location>
        <begin position="270"/>
        <end position="291"/>
    </location>
</feature>
<feature type="transmembrane region" description="Helical" evidence="7">
    <location>
        <begin position="381"/>
        <end position="403"/>
    </location>
</feature>
<feature type="domain" description="Peptidase S54 rhomboid" evidence="8">
    <location>
        <begin position="371"/>
        <end position="508"/>
    </location>
</feature>
<evidence type="ECO:0000256" key="2">
    <source>
        <dbReference type="ARBA" id="ARBA00009045"/>
    </source>
</evidence>
<protein>
    <submittedName>
        <fullName evidence="9">Rhomboid family intramembrane serine protease</fullName>
    </submittedName>
</protein>
<dbReference type="InterPro" id="IPR050925">
    <property type="entry name" value="Rhomboid_protease_S54"/>
</dbReference>
<dbReference type="SUPFAM" id="SSF144091">
    <property type="entry name" value="Rhomboid-like"/>
    <property type="match status" value="1"/>
</dbReference>
<dbReference type="EMBL" id="JAENHK010000008">
    <property type="protein sequence ID" value="MBK1895930.1"/>
    <property type="molecule type" value="Genomic_DNA"/>
</dbReference>
<dbReference type="InterPro" id="IPR022764">
    <property type="entry name" value="Peptidase_S54_rhomboid_dom"/>
</dbReference>
<evidence type="ECO:0000256" key="3">
    <source>
        <dbReference type="ARBA" id="ARBA00022692"/>
    </source>
</evidence>
<evidence type="ECO:0000259" key="8">
    <source>
        <dbReference type="Pfam" id="PF01694"/>
    </source>
</evidence>
<evidence type="ECO:0000256" key="4">
    <source>
        <dbReference type="ARBA" id="ARBA00022801"/>
    </source>
</evidence>
<dbReference type="Proteomes" id="UP000628669">
    <property type="component" value="Unassembled WGS sequence"/>
</dbReference>
<dbReference type="InterPro" id="IPR035952">
    <property type="entry name" value="Rhomboid-like_sf"/>
</dbReference>
<feature type="transmembrane region" description="Helical" evidence="7">
    <location>
        <begin position="437"/>
        <end position="455"/>
    </location>
</feature>
<keyword evidence="5 7" id="KW-1133">Transmembrane helix</keyword>
<feature type="transmembrane region" description="Helical" evidence="7">
    <location>
        <begin position="84"/>
        <end position="103"/>
    </location>
</feature>
<comment type="caution">
    <text evidence="9">The sequence shown here is derived from an EMBL/GenBank/DDBJ whole genome shotgun (WGS) entry which is preliminary data.</text>
</comment>
<accession>A0ABS1FU05</accession>
<evidence type="ECO:0000313" key="9">
    <source>
        <dbReference type="EMBL" id="MBK1895930.1"/>
    </source>
</evidence>
<keyword evidence="6 7" id="KW-0472">Membrane</keyword>
<gene>
    <name evidence="9" type="ORF">JHL15_09225</name>
</gene>
<feature type="transmembrane region" description="Helical" evidence="7">
    <location>
        <begin position="46"/>
        <end position="64"/>
    </location>
</feature>
<evidence type="ECO:0000256" key="7">
    <source>
        <dbReference type="SAM" id="Phobius"/>
    </source>
</evidence>
<evidence type="ECO:0000313" key="10">
    <source>
        <dbReference type="Proteomes" id="UP000628669"/>
    </source>
</evidence>
<organism evidence="9 10">
    <name type="scientific">Chryseobacterium paridis</name>
    <dbReference type="NCBI Taxonomy" id="2800328"/>
    <lineage>
        <taxon>Bacteria</taxon>
        <taxon>Pseudomonadati</taxon>
        <taxon>Bacteroidota</taxon>
        <taxon>Flavobacteriia</taxon>
        <taxon>Flavobacteriales</taxon>
        <taxon>Weeksellaceae</taxon>
        <taxon>Chryseobacterium group</taxon>
        <taxon>Chryseobacterium</taxon>
    </lineage>
</organism>
<name>A0ABS1FU05_9FLAO</name>
<keyword evidence="3 7" id="KW-0812">Transmembrane</keyword>
<feature type="transmembrane region" description="Helical" evidence="7">
    <location>
        <begin position="467"/>
        <end position="487"/>
    </location>
</feature>
<comment type="subcellular location">
    <subcellularLocation>
        <location evidence="1">Membrane</location>
        <topology evidence="1">Multi-pass membrane protein</topology>
    </subcellularLocation>
</comment>
<evidence type="ECO:0000256" key="5">
    <source>
        <dbReference type="ARBA" id="ARBA00022989"/>
    </source>
</evidence>
<feature type="transmembrane region" description="Helical" evidence="7">
    <location>
        <begin position="330"/>
        <end position="352"/>
    </location>
</feature>
<evidence type="ECO:0000256" key="6">
    <source>
        <dbReference type="ARBA" id="ARBA00023136"/>
    </source>
</evidence>
<feature type="transmembrane region" description="Helical" evidence="7">
    <location>
        <begin position="12"/>
        <end position="34"/>
    </location>
</feature>
<feature type="transmembrane region" description="Helical" evidence="7">
    <location>
        <begin position="412"/>
        <end position="431"/>
    </location>
</feature>
<dbReference type="GO" id="GO:0008233">
    <property type="term" value="F:peptidase activity"/>
    <property type="evidence" value="ECO:0007669"/>
    <property type="project" value="UniProtKB-KW"/>
</dbReference>
<comment type="similarity">
    <text evidence="2">Belongs to the peptidase S54 family.</text>
</comment>
<keyword evidence="9" id="KW-0645">Protease</keyword>
<keyword evidence="4" id="KW-0378">Hydrolase</keyword>
<proteinExistence type="inferred from homology"/>
<sequence>MQRILKKIRLIYIPFLIIAISFIILYTFLNWLLLIKYEMFSIKDSIINFWLPFGLPWIPVLIWLRPRINLLQLNGGNGNGSFLFQFAAAAAIAIPTIIAQNYVEKASGSLTQLTAISQINKVQKTKYYQLKNIYINKKSLGVHPHFEVGGKYNEHFKMNLYVALPLFDDKSETNNTDCSAWLGVNYSKTISNKLSEEEKEKKFQDFTNESQKDFDNKNINEFIYLERIANSDAAEGFKEAIKENPKYNSIDAPVLVAINEPFQNRTGNSFAWIFISFGIASIVWLTMILLAKFDPGKLLYFETDKKIPDADLNDLLELLKPQASHLITQILIFSNILIFIIMIFCGLGFISFNGQDLLKWGANFRPLTINGEWWRLLTNTFLHGGLMHIISNMFGLIIVGIFLEPLLGRTKYLLIYLLTGILASCASIWWYKATVSIGASGAIFGLYGVFLAFLLTKVFPSDFSKAFLLSTLIYIGYNLLMGLTGGIDNAAHIGGLLSGFIIGLIISPNLKKKIKIP</sequence>
<dbReference type="PANTHER" id="PTHR43731">
    <property type="entry name" value="RHOMBOID PROTEASE"/>
    <property type="match status" value="1"/>
</dbReference>
<feature type="transmembrane region" description="Helical" evidence="7">
    <location>
        <begin position="493"/>
        <end position="510"/>
    </location>
</feature>
<reference evidence="10" key="1">
    <citation type="submission" date="2021-01" db="EMBL/GenBank/DDBJ databases">
        <title>Genome public.</title>
        <authorList>
            <person name="Liu C."/>
            <person name="Sun Q."/>
        </authorList>
    </citation>
    <scope>NUCLEOTIDE SEQUENCE [LARGE SCALE GENOMIC DNA]</scope>
    <source>
        <strain evidence="10">YIM B02567</strain>
    </source>
</reference>
<dbReference type="Gene3D" id="1.20.1540.10">
    <property type="entry name" value="Rhomboid-like"/>
    <property type="match status" value="1"/>
</dbReference>